<organism evidence="2 3">
    <name type="scientific">Megalurothrips usitatus</name>
    <name type="common">bean blossom thrips</name>
    <dbReference type="NCBI Taxonomy" id="439358"/>
    <lineage>
        <taxon>Eukaryota</taxon>
        <taxon>Metazoa</taxon>
        <taxon>Ecdysozoa</taxon>
        <taxon>Arthropoda</taxon>
        <taxon>Hexapoda</taxon>
        <taxon>Insecta</taxon>
        <taxon>Pterygota</taxon>
        <taxon>Neoptera</taxon>
        <taxon>Paraneoptera</taxon>
        <taxon>Thysanoptera</taxon>
        <taxon>Terebrantia</taxon>
        <taxon>Thripoidea</taxon>
        <taxon>Thripidae</taxon>
        <taxon>Megalurothrips</taxon>
    </lineage>
</organism>
<dbReference type="Proteomes" id="UP001075354">
    <property type="component" value="Chromosome 15"/>
</dbReference>
<keyword evidence="1" id="KW-1133">Transmembrane helix</keyword>
<keyword evidence="1" id="KW-0812">Transmembrane</keyword>
<feature type="transmembrane region" description="Helical" evidence="1">
    <location>
        <begin position="172"/>
        <end position="194"/>
    </location>
</feature>
<dbReference type="AlphaFoldDB" id="A0AAV7XA08"/>
<proteinExistence type="predicted"/>
<reference evidence="2" key="1">
    <citation type="submission" date="2022-12" db="EMBL/GenBank/DDBJ databases">
        <title>Chromosome-level genome assembly of the bean flower thrips Megalurothrips usitatus.</title>
        <authorList>
            <person name="Ma L."/>
            <person name="Liu Q."/>
            <person name="Li H."/>
            <person name="Cai W."/>
        </authorList>
    </citation>
    <scope>NUCLEOTIDE SEQUENCE</scope>
    <source>
        <strain evidence="2">Cailab_2022a</strain>
    </source>
</reference>
<sequence>MLALVVAQAGEDEPFLKATVLGHLSVFWARTWPRVVVGVAFDGALSLYTMDPFANNTGRCGFGGVRPVHLGRIHGRDLGIGKMPALTGAAYRSVVPRDLRGCHVLADVYVNPRAMKCKGFLVIRAVLDTRKWGKTTDTIKTVTVNFRLRAGLSNDGGGHLWSVGNRLWRTRLVELLVVAAAVTVATQAALAFGVRDESTVLCKGSECQERFNSDDPGDFAMLQHDEMPVHLSCPKGCYYALDDQIIRQFTVMYSRKALGDLLDTTIRRLHSSGLIDVWLRRDGTKQKPPMRTRRMDSLADAFYLLGSGLAVGSVALVVEVTTYRLSPRRAIREPEKGTFSKLACPTIKPSTSRFAERASQANHVHANSLNLKLEEAFNR</sequence>
<keyword evidence="1" id="KW-0472">Membrane</keyword>
<accession>A0AAV7XA08</accession>
<evidence type="ECO:0000313" key="3">
    <source>
        <dbReference type="Proteomes" id="UP001075354"/>
    </source>
</evidence>
<feature type="transmembrane region" description="Helical" evidence="1">
    <location>
        <begin position="301"/>
        <end position="323"/>
    </location>
</feature>
<evidence type="ECO:0000256" key="1">
    <source>
        <dbReference type="SAM" id="Phobius"/>
    </source>
</evidence>
<dbReference type="EMBL" id="JAPTSV010000015">
    <property type="protein sequence ID" value="KAJ1520335.1"/>
    <property type="molecule type" value="Genomic_DNA"/>
</dbReference>
<evidence type="ECO:0000313" key="2">
    <source>
        <dbReference type="EMBL" id="KAJ1520335.1"/>
    </source>
</evidence>
<comment type="caution">
    <text evidence="2">The sequence shown here is derived from an EMBL/GenBank/DDBJ whole genome shotgun (WGS) entry which is preliminary data.</text>
</comment>
<gene>
    <name evidence="2" type="ORF">ONE63_004533</name>
</gene>
<name>A0AAV7XA08_9NEOP</name>
<protein>
    <submittedName>
        <fullName evidence="2">Uncharacterized protein</fullName>
    </submittedName>
</protein>
<keyword evidence="3" id="KW-1185">Reference proteome</keyword>